<evidence type="ECO:0000313" key="3">
    <source>
        <dbReference type="Proteomes" id="UP000285060"/>
    </source>
</evidence>
<comment type="caution">
    <text evidence="2">The sequence shown here is derived from an EMBL/GenBank/DDBJ whole genome shotgun (WGS) entry which is preliminary data.</text>
</comment>
<feature type="compositionally biased region" description="Basic and acidic residues" evidence="1">
    <location>
        <begin position="28"/>
        <end position="47"/>
    </location>
</feature>
<feature type="compositionally biased region" description="Basic and acidic residues" evidence="1">
    <location>
        <begin position="105"/>
        <end position="117"/>
    </location>
</feature>
<feature type="region of interest" description="Disordered" evidence="1">
    <location>
        <begin position="1"/>
        <end position="60"/>
    </location>
</feature>
<keyword evidence="3" id="KW-1185">Reference proteome</keyword>
<evidence type="ECO:0000256" key="1">
    <source>
        <dbReference type="SAM" id="MobiDB-lite"/>
    </source>
</evidence>
<dbReference type="EMBL" id="QUSY01000257">
    <property type="protein sequence ID" value="RHY30982.1"/>
    <property type="molecule type" value="Genomic_DNA"/>
</dbReference>
<evidence type="ECO:0000313" key="2">
    <source>
        <dbReference type="EMBL" id="RHY30982.1"/>
    </source>
</evidence>
<dbReference type="Proteomes" id="UP000285060">
    <property type="component" value="Unassembled WGS sequence"/>
</dbReference>
<proteinExistence type="predicted"/>
<gene>
    <name evidence="2" type="ORF">DYB32_005252</name>
</gene>
<feature type="compositionally biased region" description="Basic and acidic residues" evidence="1">
    <location>
        <begin position="7"/>
        <end position="21"/>
    </location>
</feature>
<dbReference type="AlphaFoldDB" id="A0A3R6VYW5"/>
<organism evidence="2 3">
    <name type="scientific">Aphanomyces invadans</name>
    <dbReference type="NCBI Taxonomy" id="157072"/>
    <lineage>
        <taxon>Eukaryota</taxon>
        <taxon>Sar</taxon>
        <taxon>Stramenopiles</taxon>
        <taxon>Oomycota</taxon>
        <taxon>Saprolegniomycetes</taxon>
        <taxon>Saprolegniales</taxon>
        <taxon>Verrucalvaceae</taxon>
        <taxon>Aphanomyces</taxon>
    </lineage>
</organism>
<protein>
    <submittedName>
        <fullName evidence="2">Uncharacterized protein</fullName>
    </submittedName>
</protein>
<feature type="region of interest" description="Disordered" evidence="1">
    <location>
        <begin position="96"/>
        <end position="117"/>
    </location>
</feature>
<dbReference type="VEuPathDB" id="FungiDB:H310_06144"/>
<accession>A0A3R6VYW5</accession>
<sequence length="117" mass="13771">MGIPQQDLEKKAMRIKSRYEKTSQNLSRIEHNKEQRKLQSQWEEKSRLRAKSKQRHSYSDAIIKTEDKLFEHKNKMAKKPGGASFHRMWAGSLESQFNSQPWGLSKEESSHENNDAK</sequence>
<name>A0A3R6VYW5_9STRA</name>
<reference evidence="2 3" key="1">
    <citation type="submission" date="2018-08" db="EMBL/GenBank/DDBJ databases">
        <title>Aphanomyces genome sequencing and annotation.</title>
        <authorList>
            <person name="Minardi D."/>
            <person name="Oidtmann B."/>
            <person name="Van Der Giezen M."/>
            <person name="Studholme D.J."/>
        </authorList>
    </citation>
    <scope>NUCLEOTIDE SEQUENCE [LARGE SCALE GENOMIC DNA]</scope>
    <source>
        <strain evidence="2 3">NJM0002</strain>
    </source>
</reference>